<dbReference type="RefSeq" id="WP_157166278.1">
    <property type="nucleotide sequence ID" value="NZ_WPNZ01000008.1"/>
</dbReference>
<comment type="caution">
    <text evidence="7">The sequence shown here is derived from an EMBL/GenBank/DDBJ whole genome shotgun (WGS) entry which is preliminary data.</text>
</comment>
<keyword evidence="8" id="KW-1185">Reference proteome</keyword>
<dbReference type="GO" id="GO:0005975">
    <property type="term" value="P:carbohydrate metabolic process"/>
    <property type="evidence" value="ECO:0007669"/>
    <property type="project" value="UniProtKB-ARBA"/>
</dbReference>
<evidence type="ECO:0000313" key="7">
    <source>
        <dbReference type="EMBL" id="MVO86226.1"/>
    </source>
</evidence>
<organism evidence="7 8">
    <name type="scientific">Streptomyces typhae</name>
    <dbReference type="NCBI Taxonomy" id="2681492"/>
    <lineage>
        <taxon>Bacteria</taxon>
        <taxon>Bacillati</taxon>
        <taxon>Actinomycetota</taxon>
        <taxon>Actinomycetes</taxon>
        <taxon>Kitasatosporales</taxon>
        <taxon>Streptomycetaceae</taxon>
        <taxon>Streptomyces</taxon>
    </lineage>
</organism>
<dbReference type="PROSITE" id="PS51318">
    <property type="entry name" value="TAT"/>
    <property type="match status" value="1"/>
</dbReference>
<dbReference type="Gene3D" id="1.20.120.670">
    <property type="entry name" value="N-acetyl-b-d-glucoasminidase"/>
    <property type="match status" value="1"/>
</dbReference>
<dbReference type="InterPro" id="IPR007781">
    <property type="entry name" value="NAGLU"/>
</dbReference>
<evidence type="ECO:0000256" key="3">
    <source>
        <dbReference type="SAM" id="SignalP"/>
    </source>
</evidence>
<evidence type="ECO:0000259" key="4">
    <source>
        <dbReference type="Pfam" id="PF05089"/>
    </source>
</evidence>
<dbReference type="AlphaFoldDB" id="A0A6L6WXK1"/>
<proteinExistence type="predicted"/>
<protein>
    <submittedName>
        <fullName evidence="7">Alpha-N-acetylglucosaminidase</fullName>
    </submittedName>
</protein>
<keyword evidence="3" id="KW-0732">Signal</keyword>
<name>A0A6L6WXK1_9ACTN</name>
<feature type="signal peptide" evidence="3">
    <location>
        <begin position="1"/>
        <end position="23"/>
    </location>
</feature>
<feature type="compositionally biased region" description="Low complexity" evidence="2">
    <location>
        <begin position="29"/>
        <end position="44"/>
    </location>
</feature>
<dbReference type="EMBL" id="WPNZ01000008">
    <property type="protein sequence ID" value="MVO86226.1"/>
    <property type="molecule type" value="Genomic_DNA"/>
</dbReference>
<dbReference type="GO" id="GO:0016787">
    <property type="term" value="F:hydrolase activity"/>
    <property type="evidence" value="ECO:0007669"/>
    <property type="project" value="UniProtKB-KW"/>
</dbReference>
<dbReference type="PANTHER" id="PTHR12872:SF1">
    <property type="entry name" value="ALPHA-N-ACETYLGLUCOSAMINIDASE"/>
    <property type="match status" value="1"/>
</dbReference>
<dbReference type="InterPro" id="IPR024240">
    <property type="entry name" value="NAGLU_N"/>
</dbReference>
<keyword evidence="1" id="KW-0378">Hydrolase</keyword>
<feature type="domain" description="Alpha-N-acetylglucosaminidase C-terminal" evidence="6">
    <location>
        <begin position="496"/>
        <end position="767"/>
    </location>
</feature>
<dbReference type="Pfam" id="PF12971">
    <property type="entry name" value="NAGLU_N"/>
    <property type="match status" value="1"/>
</dbReference>
<accession>A0A6L6WXK1</accession>
<feature type="domain" description="Alpha-N-acetylglucosaminidase tim-barrel" evidence="4">
    <location>
        <begin position="148"/>
        <end position="483"/>
    </location>
</feature>
<dbReference type="InterPro" id="IPR024733">
    <property type="entry name" value="NAGLU_tim-barrel"/>
</dbReference>
<dbReference type="Gene3D" id="3.30.379.10">
    <property type="entry name" value="Chitobiase/beta-hexosaminidase domain 2-like"/>
    <property type="match status" value="1"/>
</dbReference>
<evidence type="ECO:0000313" key="8">
    <source>
        <dbReference type="Proteomes" id="UP000483802"/>
    </source>
</evidence>
<gene>
    <name evidence="7" type="ORF">GPA10_16030</name>
</gene>
<evidence type="ECO:0000259" key="5">
    <source>
        <dbReference type="Pfam" id="PF12971"/>
    </source>
</evidence>
<evidence type="ECO:0000256" key="1">
    <source>
        <dbReference type="ARBA" id="ARBA00022801"/>
    </source>
</evidence>
<dbReference type="Proteomes" id="UP000483802">
    <property type="component" value="Unassembled WGS sequence"/>
</dbReference>
<dbReference type="PANTHER" id="PTHR12872">
    <property type="entry name" value="ALPHA-N-ACETYLGLUCOSAMINIDASE"/>
    <property type="match status" value="1"/>
</dbReference>
<sequence length="774" mass="85443">MPHPPRRRTVLTAALTGAAGAAAACSACSPEPSRGAPGAAAGAPDRARTGHDAAAAATAAARRLLPDHGDQITFRTVRGEGDTFRVSGRAGRVLVTGPTAAVQLTGLRHYLKHAAHATLTWAGDQVDLPAVLPAPGPPVRRRANVPHRFVLNDTNDGYTNAYADWDYWERELDVLALHGYNEVLVYAGADAVYHRLFQEFGYGDEELRAWVPGPAHQPWWLLQNMQNTQNSQDLQNLQDLSACPHPLSRQLLDKRARLGRRIADRVRELGMTPVFPGYFGTVPDGFAGRNPGARTVPQGTWTGLARPDWLDPRTEAFARVAAAFYRVQDELFGPSTMYKMDLLHEGGKPGDVPVGDAAKAVEKALRTAHPDAVWVILGWQHNPPKALVDAVDTSRMLVVDGLSDRYPTVTDRESDWGSTPYAFGSIWNFGGHTALGANTPDWADLYEKWRTKDGSTLRGVALMPEAADNNPAAFALFSELAWRDAESDGHLDLKAWFGDWAVVRYGGTDTHAGAAWDVLRRTVYGTTRADEWAEGADGLFGARPGLAVRSAASWSPKELRYDPADFEPALDHLLSVRRQLRRSSAYRRDLLDVARQALSNRSRVLLPRIKDAYDARDTGRFDDLTRTWLRLLDLLDRLVATDARHLLGRHLADARAWGADARERDRLGHDQLSLLTVWGPRAGAEKGLRDYANREWAGLVGGLYRLRWKTFFGALRAALDDNDREDADVDADVDIDWFALEDRWTRNPGRLAVRPTGDTYAIAKQVRDTLAESG</sequence>
<reference evidence="7 8" key="1">
    <citation type="submission" date="2019-11" db="EMBL/GenBank/DDBJ databases">
        <title>Streptomyces typhae sp. nov., a novel endophytic actinomycete isolated from the root of cattail pollen (Typha angustifolia L.).</title>
        <authorList>
            <person name="Peng C."/>
        </authorList>
    </citation>
    <scope>NUCLEOTIDE SEQUENCE [LARGE SCALE GENOMIC DNA]</scope>
    <source>
        <strain evidence="8">p1417</strain>
    </source>
</reference>
<dbReference type="PROSITE" id="PS51257">
    <property type="entry name" value="PROKAR_LIPOPROTEIN"/>
    <property type="match status" value="1"/>
</dbReference>
<feature type="domain" description="Alpha-N-acetylglucosaminidase N-terminal" evidence="5">
    <location>
        <begin position="55"/>
        <end position="134"/>
    </location>
</feature>
<dbReference type="Pfam" id="PF05089">
    <property type="entry name" value="NAGLU"/>
    <property type="match status" value="1"/>
</dbReference>
<evidence type="ECO:0000256" key="2">
    <source>
        <dbReference type="SAM" id="MobiDB-lite"/>
    </source>
</evidence>
<dbReference type="InterPro" id="IPR029018">
    <property type="entry name" value="Hex-like_dom2"/>
</dbReference>
<feature type="region of interest" description="Disordered" evidence="2">
    <location>
        <begin position="29"/>
        <end position="49"/>
    </location>
</feature>
<dbReference type="Pfam" id="PF12972">
    <property type="entry name" value="NAGLU_C"/>
    <property type="match status" value="1"/>
</dbReference>
<feature type="chain" id="PRO_5038774147" evidence="3">
    <location>
        <begin position="24"/>
        <end position="774"/>
    </location>
</feature>
<dbReference type="InterPro" id="IPR024732">
    <property type="entry name" value="NAGLU_C"/>
</dbReference>
<dbReference type="InterPro" id="IPR006311">
    <property type="entry name" value="TAT_signal"/>
</dbReference>
<dbReference type="Gene3D" id="3.20.20.80">
    <property type="entry name" value="Glycosidases"/>
    <property type="match status" value="1"/>
</dbReference>
<evidence type="ECO:0000259" key="6">
    <source>
        <dbReference type="Pfam" id="PF12972"/>
    </source>
</evidence>